<dbReference type="Proteomes" id="UP000821865">
    <property type="component" value="Chromosome 3"/>
</dbReference>
<reference evidence="1" key="1">
    <citation type="submission" date="2020-05" db="EMBL/GenBank/DDBJ databases">
        <title>Large-scale comparative analyses of tick genomes elucidate their genetic diversity and vector capacities.</title>
        <authorList>
            <person name="Jia N."/>
            <person name="Wang J."/>
            <person name="Shi W."/>
            <person name="Du L."/>
            <person name="Sun Y."/>
            <person name="Zhan W."/>
            <person name="Jiang J."/>
            <person name="Wang Q."/>
            <person name="Zhang B."/>
            <person name="Ji P."/>
            <person name="Sakyi L.B."/>
            <person name="Cui X."/>
            <person name="Yuan T."/>
            <person name="Jiang B."/>
            <person name="Yang W."/>
            <person name="Lam T.T.-Y."/>
            <person name="Chang Q."/>
            <person name="Ding S."/>
            <person name="Wang X."/>
            <person name="Zhu J."/>
            <person name="Ruan X."/>
            <person name="Zhao L."/>
            <person name="Wei J."/>
            <person name="Que T."/>
            <person name="Du C."/>
            <person name="Cheng J."/>
            <person name="Dai P."/>
            <person name="Han X."/>
            <person name="Huang E."/>
            <person name="Gao Y."/>
            <person name="Liu J."/>
            <person name="Shao H."/>
            <person name="Ye R."/>
            <person name="Li L."/>
            <person name="Wei W."/>
            <person name="Wang X."/>
            <person name="Wang C."/>
            <person name="Yang T."/>
            <person name="Huo Q."/>
            <person name="Li W."/>
            <person name="Guo W."/>
            <person name="Chen H."/>
            <person name="Zhou L."/>
            <person name="Ni X."/>
            <person name="Tian J."/>
            <person name="Zhou Y."/>
            <person name="Sheng Y."/>
            <person name="Liu T."/>
            <person name="Pan Y."/>
            <person name="Xia L."/>
            <person name="Li J."/>
            <person name="Zhao F."/>
            <person name="Cao W."/>
        </authorList>
    </citation>
    <scope>NUCLEOTIDE SEQUENCE</scope>
    <source>
        <strain evidence="1">Dsil-2018</strain>
    </source>
</reference>
<protein>
    <submittedName>
        <fullName evidence="1">Uncharacterized protein</fullName>
    </submittedName>
</protein>
<evidence type="ECO:0000313" key="2">
    <source>
        <dbReference type="Proteomes" id="UP000821865"/>
    </source>
</evidence>
<gene>
    <name evidence="1" type="ORF">HPB49_010967</name>
</gene>
<keyword evidence="2" id="KW-1185">Reference proteome</keyword>
<organism evidence="1 2">
    <name type="scientific">Dermacentor silvarum</name>
    <name type="common">Tick</name>
    <dbReference type="NCBI Taxonomy" id="543639"/>
    <lineage>
        <taxon>Eukaryota</taxon>
        <taxon>Metazoa</taxon>
        <taxon>Ecdysozoa</taxon>
        <taxon>Arthropoda</taxon>
        <taxon>Chelicerata</taxon>
        <taxon>Arachnida</taxon>
        <taxon>Acari</taxon>
        <taxon>Parasitiformes</taxon>
        <taxon>Ixodida</taxon>
        <taxon>Ixodoidea</taxon>
        <taxon>Ixodidae</taxon>
        <taxon>Rhipicephalinae</taxon>
        <taxon>Dermacentor</taxon>
    </lineage>
</organism>
<comment type="caution">
    <text evidence="1">The sequence shown here is derived from an EMBL/GenBank/DDBJ whole genome shotgun (WGS) entry which is preliminary data.</text>
</comment>
<proteinExistence type="predicted"/>
<dbReference type="EMBL" id="CM023472">
    <property type="protein sequence ID" value="KAH7959415.1"/>
    <property type="molecule type" value="Genomic_DNA"/>
</dbReference>
<name>A0ACB8D4G8_DERSI</name>
<sequence length="107" mass="11829">MDSAMEMAACPTPPLPEWMSTDSPGPHVAVHEERVVGCGIRYGNGGSLLKAPLFGYFPQDTRVHSHGSRQGLTWHKAHNSAPMVVSAREIHAKEEVRSGEITYEYRK</sequence>
<accession>A0ACB8D4G8</accession>
<evidence type="ECO:0000313" key="1">
    <source>
        <dbReference type="EMBL" id="KAH7959415.1"/>
    </source>
</evidence>